<dbReference type="SFLD" id="SFLDF00027">
    <property type="entry name" value="p-type_atpase"/>
    <property type="match status" value="1"/>
</dbReference>
<dbReference type="Gene3D" id="3.40.1110.10">
    <property type="entry name" value="Calcium-transporting ATPase, cytoplasmic domain N"/>
    <property type="match status" value="1"/>
</dbReference>
<keyword evidence="4 6" id="KW-1133">Transmembrane helix</keyword>
<feature type="transmembrane region" description="Helical" evidence="6">
    <location>
        <begin position="58"/>
        <end position="84"/>
    </location>
</feature>
<dbReference type="SUPFAM" id="SSF81653">
    <property type="entry name" value="Calcium ATPase, transduction domain A"/>
    <property type="match status" value="1"/>
</dbReference>
<accession>A0A660HMT0</accession>
<dbReference type="InterPro" id="IPR023298">
    <property type="entry name" value="ATPase_P-typ_TM_dom_sf"/>
</dbReference>
<dbReference type="InterPro" id="IPR018303">
    <property type="entry name" value="ATPase_P-typ_P_site"/>
</dbReference>
<evidence type="ECO:0000313" key="8">
    <source>
        <dbReference type="EMBL" id="AYJ01335.1"/>
    </source>
</evidence>
<dbReference type="GO" id="GO:0016020">
    <property type="term" value="C:membrane"/>
    <property type="evidence" value="ECO:0007669"/>
    <property type="project" value="UniProtKB-SubCell"/>
</dbReference>
<evidence type="ECO:0000259" key="7">
    <source>
        <dbReference type="Pfam" id="PF00122"/>
    </source>
</evidence>
<gene>
    <name evidence="8" type="ORF">CWO85_02370</name>
</gene>
<keyword evidence="5 6" id="KW-0472">Membrane</keyword>
<dbReference type="PANTHER" id="PTHR42861">
    <property type="entry name" value="CALCIUM-TRANSPORTING ATPASE"/>
    <property type="match status" value="1"/>
</dbReference>
<evidence type="ECO:0000256" key="1">
    <source>
        <dbReference type="ARBA" id="ARBA00004141"/>
    </source>
</evidence>
<dbReference type="InterPro" id="IPR023214">
    <property type="entry name" value="HAD_sf"/>
</dbReference>
<dbReference type="RefSeq" id="WP_121464047.1">
    <property type="nucleotide sequence ID" value="NZ_CP091835.1"/>
</dbReference>
<protein>
    <submittedName>
        <fullName evidence="8">Cation-transporting ATPase</fullName>
    </submittedName>
</protein>
<feature type="transmembrane region" description="Helical" evidence="6">
    <location>
        <begin position="661"/>
        <end position="680"/>
    </location>
</feature>
<dbReference type="Proteomes" id="UP000272462">
    <property type="component" value="Chromosome"/>
</dbReference>
<dbReference type="InterPro" id="IPR044492">
    <property type="entry name" value="P_typ_ATPase_HD_dom"/>
</dbReference>
<dbReference type="PROSITE" id="PS01229">
    <property type="entry name" value="COF_2"/>
    <property type="match status" value="1"/>
</dbReference>
<name>A0A660HMT0_ZIZJU</name>
<dbReference type="Gene3D" id="1.20.1110.10">
    <property type="entry name" value="Calcium-transporting ATPase, transmembrane domain"/>
    <property type="match status" value="1"/>
</dbReference>
<feature type="transmembrane region" description="Helical" evidence="6">
    <location>
        <begin position="620"/>
        <end position="646"/>
    </location>
</feature>
<dbReference type="NCBIfam" id="TIGR01494">
    <property type="entry name" value="ATPase_P-type"/>
    <property type="match status" value="2"/>
</dbReference>
<feature type="transmembrane region" description="Helical" evidence="6">
    <location>
        <begin position="90"/>
        <end position="108"/>
    </location>
</feature>
<keyword evidence="3" id="KW-1278">Translocase</keyword>
<evidence type="ECO:0000256" key="6">
    <source>
        <dbReference type="SAM" id="Phobius"/>
    </source>
</evidence>
<dbReference type="SFLD" id="SFLDG00002">
    <property type="entry name" value="C1.7:_P-type_atpase_like"/>
    <property type="match status" value="1"/>
</dbReference>
<dbReference type="InterPro" id="IPR023299">
    <property type="entry name" value="ATPase_P-typ_cyto_dom_N"/>
</dbReference>
<feature type="transmembrane region" description="Helical" evidence="6">
    <location>
        <begin position="266"/>
        <end position="294"/>
    </location>
</feature>
<dbReference type="Gene3D" id="3.40.50.1000">
    <property type="entry name" value="HAD superfamily/HAD-like"/>
    <property type="match status" value="1"/>
</dbReference>
<dbReference type="Pfam" id="PF00702">
    <property type="entry name" value="Hydrolase"/>
    <property type="match status" value="1"/>
</dbReference>
<feature type="transmembrane region" description="Helical" evidence="6">
    <location>
        <begin position="725"/>
        <end position="741"/>
    </location>
</feature>
<dbReference type="InterPro" id="IPR001757">
    <property type="entry name" value="P_typ_ATPase"/>
</dbReference>
<reference evidence="8 9" key="1">
    <citation type="journal article" date="2018" name="BMC Genomics">
        <title>Comparative genome analysis of jujube witches'-broom Phytoplasma, an obligate pathogen that causes jujube witches'-broom disease.</title>
        <authorList>
            <person name="Wang J."/>
            <person name="Song L."/>
            <person name="Jiao Q."/>
            <person name="Yang S."/>
            <person name="Gao R."/>
            <person name="Lu X."/>
            <person name="Zhou G."/>
        </authorList>
    </citation>
    <scope>NUCLEOTIDE SEQUENCE [LARGE SCALE GENOMIC DNA]</scope>
    <source>
        <strain evidence="8">Jwb-nky</strain>
    </source>
</reference>
<evidence type="ECO:0000256" key="3">
    <source>
        <dbReference type="ARBA" id="ARBA00022967"/>
    </source>
</evidence>
<dbReference type="PRINTS" id="PR00119">
    <property type="entry name" value="CATATPASE"/>
</dbReference>
<dbReference type="KEGG" id="pzi:CWO85_02370"/>
<evidence type="ECO:0000256" key="5">
    <source>
        <dbReference type="ARBA" id="ARBA00023136"/>
    </source>
</evidence>
<dbReference type="SFLD" id="SFLDS00003">
    <property type="entry name" value="Haloacid_Dehalogenase"/>
    <property type="match status" value="1"/>
</dbReference>
<dbReference type="InterPro" id="IPR036412">
    <property type="entry name" value="HAD-like_sf"/>
</dbReference>
<evidence type="ECO:0000313" key="9">
    <source>
        <dbReference type="Proteomes" id="UP000272462"/>
    </source>
</evidence>
<dbReference type="Gene3D" id="2.70.150.10">
    <property type="entry name" value="Calcium-transporting ATPase, cytoplasmic transduction domain A"/>
    <property type="match status" value="1"/>
</dbReference>
<comment type="subcellular location">
    <subcellularLocation>
        <location evidence="1">Membrane</location>
        <topology evidence="1">Multi-pass membrane protein</topology>
    </subcellularLocation>
</comment>
<feature type="domain" description="P-type ATPase A" evidence="7">
    <location>
        <begin position="121"/>
        <end position="219"/>
    </location>
</feature>
<proteinExistence type="predicted"/>
<dbReference type="AlphaFoldDB" id="A0A660HMT0"/>
<dbReference type="SUPFAM" id="SSF81665">
    <property type="entry name" value="Calcium ATPase, transmembrane domain M"/>
    <property type="match status" value="1"/>
</dbReference>
<dbReference type="InterPro" id="IPR008250">
    <property type="entry name" value="ATPase_P-typ_transduc_dom_A_sf"/>
</dbReference>
<dbReference type="PROSITE" id="PS00154">
    <property type="entry name" value="ATPASE_E1_E2"/>
    <property type="match status" value="1"/>
</dbReference>
<evidence type="ECO:0000256" key="4">
    <source>
        <dbReference type="ARBA" id="ARBA00022989"/>
    </source>
</evidence>
<keyword evidence="2 6" id="KW-0812">Transmembrane</keyword>
<sequence length="776" mass="88831">MINIVKDGIYNMINRKKDNQMKRNDLLFDIKGLSSEEVEQKIKDKQNNVLTKNINKSILGIILSNVFTLFNFLLFLITCLIIHIKHFENLFFLFINILNVSINIFQEVKAKKTLDKISILQFNHTKVIRNGFLTETLIENVVIDDVLFLELGSQIVADSKIIKGVLEVDESLLTGESRSIFKKEGDVLYSGSYVLSGNAYSKVFCVGHEMYISKLTQEAKKYKKIKTPLIQNLSLLIWFIFCLLIPTSLILYFFPAKIDIKQDSFVLGLCGFVLGTLPAGLFLLTSTTLFVSFIKLAKKKAYMKELFGIEMLAIIDVLCLDKTGTITDGTMKVKNILKYKDYNLFPEDLFFDIINVFPQNNPTQKALYQEFCSLSRKNQKKDIYKISKTQPFSSINKYSAVEIDKIGTFVLGAPEFILKKQFSEIKNDFQKETKLGYRVLLLAQTDTSLDNINDNTNYKIISLISLEDQIKEDAFDIINYFIQNGISVKIISGDNSETISYIAKRLNIIKSSKQSINLMNLESNELDDASLKYNVFGRSTPKQKQIIIQNLKKQNHKVAMIGDGVNDILAFKEADVSIAMASGNEASKNTANLILLDSQFHSLPQVVTEGRRVINNLQKISILFLTKTIVSFLLAFVVILCNFYYWSTNSTTIIPFPLKPLQFNLVDTFFIGIPSFFLALEMNNKKVNKSFFRIIFHKAFPYSLLIALFYFSLICFTSLKLDQISFLLSIFIACVFFNLLIYNCIPFNKWKKILIFIVFSGFILSFLFLKFRLQCL</sequence>
<organism evidence="8 9">
    <name type="scientific">Ziziphus jujuba witches'-broom phytoplasma</name>
    <dbReference type="NCBI Taxonomy" id="135727"/>
    <lineage>
        <taxon>Bacteria</taxon>
        <taxon>Bacillati</taxon>
        <taxon>Mycoplasmatota</taxon>
        <taxon>Mollicutes</taxon>
        <taxon>Acholeplasmatales</taxon>
        <taxon>Acholeplasmataceae</taxon>
        <taxon>Candidatus Phytoplasma</taxon>
        <taxon>16SrV (Elm yellows group)</taxon>
    </lineage>
</organism>
<dbReference type="GO" id="GO:0005524">
    <property type="term" value="F:ATP binding"/>
    <property type="evidence" value="ECO:0007669"/>
    <property type="project" value="InterPro"/>
</dbReference>
<feature type="transmembrane region" description="Helical" evidence="6">
    <location>
        <begin position="233"/>
        <end position="254"/>
    </location>
</feature>
<evidence type="ECO:0000256" key="2">
    <source>
        <dbReference type="ARBA" id="ARBA00022692"/>
    </source>
</evidence>
<keyword evidence="9" id="KW-1185">Reference proteome</keyword>
<dbReference type="SUPFAM" id="SSF56784">
    <property type="entry name" value="HAD-like"/>
    <property type="match status" value="1"/>
</dbReference>
<feature type="transmembrane region" description="Helical" evidence="6">
    <location>
        <begin position="700"/>
        <end position="719"/>
    </location>
</feature>
<dbReference type="InterPro" id="IPR059000">
    <property type="entry name" value="ATPase_P-type_domA"/>
</dbReference>
<dbReference type="GO" id="GO:0016887">
    <property type="term" value="F:ATP hydrolysis activity"/>
    <property type="evidence" value="ECO:0007669"/>
    <property type="project" value="InterPro"/>
</dbReference>
<feature type="transmembrane region" description="Helical" evidence="6">
    <location>
        <begin position="753"/>
        <end position="773"/>
    </location>
</feature>
<dbReference type="EMBL" id="CP025121">
    <property type="protein sequence ID" value="AYJ01335.1"/>
    <property type="molecule type" value="Genomic_DNA"/>
</dbReference>
<dbReference type="Pfam" id="PF00122">
    <property type="entry name" value="E1-E2_ATPase"/>
    <property type="match status" value="1"/>
</dbReference>